<evidence type="ECO:0000313" key="3">
    <source>
        <dbReference type="Proteomes" id="UP000326396"/>
    </source>
</evidence>
<dbReference type="Pfam" id="PF04113">
    <property type="entry name" value="Gpi16"/>
    <property type="match status" value="1"/>
</dbReference>
<keyword evidence="1" id="KW-0812">Transmembrane</keyword>
<dbReference type="GO" id="GO:0016255">
    <property type="term" value="P:attachment of GPI anchor to protein"/>
    <property type="evidence" value="ECO:0007669"/>
    <property type="project" value="InterPro"/>
</dbReference>
<dbReference type="AlphaFoldDB" id="A0A5N6M426"/>
<dbReference type="PANTHER" id="PTHR12959:SF11">
    <property type="entry name" value="GPI TRANSAMIDASE COMPONENT PIG-T"/>
    <property type="match status" value="1"/>
</dbReference>
<evidence type="ECO:0000313" key="2">
    <source>
        <dbReference type="EMBL" id="KAD3068491.1"/>
    </source>
</evidence>
<dbReference type="PANTHER" id="PTHR12959">
    <property type="entry name" value="GPI TRANSAMIDASE COMPONENT PIG-T-RELATED"/>
    <property type="match status" value="1"/>
</dbReference>
<keyword evidence="1" id="KW-0472">Membrane</keyword>
<sequence length="683" mass="77492">MEKSLRRNCCSGHFPIGKFFLIFTSRVKFRLQVLMAITTGFFRKPSISCFVPAYAWSNLGSGNQKVWYQVKFIDNAKIVEVASDILTLDMVHKYRIKEMELSFTQGRWSYDSWGGFDPIASSNAKPPGVELWAVFDVPPDQVDASWKNLTHTLSGLFCASINFLESSTTYSAPDWSFRSLSGNLRYGLLPREAVCTENLTPWLKLLPCRDKSGLSLLMNRPSIYNGFYHSQRLHLTSDEFDPVALHGIVLEQTLTIVLQPDALDTRASFSSSRKLQPSWSMSSLFGKTVDGKCALAKSSNVYVQLEGSLVYNMKDTWNNIEGYEGEIVQEVPYEGFGSNSNFGFSISPDRMMKEINSFHKESYSILYGFSINNYHSSKPFDLGFWWKLPVTWSCVKAPLRVSRFLMGSGNEKGAIALSLQSTEWSQSLLEADKNKEKCNLRVDVFQVVPWYIKVYYHTTKIFVDGMPQALGDIIEKMNVSPSEDKVSPGVMEMILRLPCDMKSASLTLEFDKGFLHIDEYPPDANQGFDIPSAIISYPDFQTSLQYKEDNTSIKTPMVSKMQDRRTILSYTEVLLVPLTTPDFSMPYNVITITCTVFALYFGSLLNALRRRVNEEERLLKSKDKRTSKLQLLLSKFLAKLRGKPWEPPSSTPPSSSSKFISSKVILRVLLIAAIAFGWQYYDK</sequence>
<dbReference type="EMBL" id="SZYD01000017">
    <property type="protein sequence ID" value="KAD3068491.1"/>
    <property type="molecule type" value="Genomic_DNA"/>
</dbReference>
<evidence type="ECO:0008006" key="4">
    <source>
        <dbReference type="Google" id="ProtNLM"/>
    </source>
</evidence>
<gene>
    <name evidence="2" type="ORF">E3N88_36371</name>
</gene>
<dbReference type="Proteomes" id="UP000326396">
    <property type="component" value="Linkage Group LG7"/>
</dbReference>
<feature type="transmembrane region" description="Helical" evidence="1">
    <location>
        <begin position="587"/>
        <end position="608"/>
    </location>
</feature>
<proteinExistence type="predicted"/>
<comment type="caution">
    <text evidence="2">The sequence shown here is derived from an EMBL/GenBank/DDBJ whole genome shotgun (WGS) entry which is preliminary data.</text>
</comment>
<dbReference type="OrthoDB" id="331263at2759"/>
<dbReference type="InterPro" id="IPR007245">
    <property type="entry name" value="PIG-T"/>
</dbReference>
<protein>
    <recommendedName>
        <fullName evidence="4">GPI transamidase component PIG-T</fullName>
    </recommendedName>
</protein>
<name>A0A5N6M426_9ASTR</name>
<accession>A0A5N6M426</accession>
<keyword evidence="3" id="KW-1185">Reference proteome</keyword>
<reference evidence="2 3" key="1">
    <citation type="submission" date="2019-05" db="EMBL/GenBank/DDBJ databases">
        <title>Mikania micrantha, genome provides insights into the molecular mechanism of rapid growth.</title>
        <authorList>
            <person name="Liu B."/>
        </authorList>
    </citation>
    <scope>NUCLEOTIDE SEQUENCE [LARGE SCALE GENOMIC DNA]</scope>
    <source>
        <strain evidence="2">NLD-2019</strain>
        <tissue evidence="2">Leaf</tissue>
    </source>
</reference>
<keyword evidence="1" id="KW-1133">Transmembrane helix</keyword>
<dbReference type="GO" id="GO:0042765">
    <property type="term" value="C:GPI-anchor transamidase complex"/>
    <property type="evidence" value="ECO:0007669"/>
    <property type="project" value="InterPro"/>
</dbReference>
<evidence type="ECO:0000256" key="1">
    <source>
        <dbReference type="SAM" id="Phobius"/>
    </source>
</evidence>
<organism evidence="2 3">
    <name type="scientific">Mikania micrantha</name>
    <name type="common">bitter vine</name>
    <dbReference type="NCBI Taxonomy" id="192012"/>
    <lineage>
        <taxon>Eukaryota</taxon>
        <taxon>Viridiplantae</taxon>
        <taxon>Streptophyta</taxon>
        <taxon>Embryophyta</taxon>
        <taxon>Tracheophyta</taxon>
        <taxon>Spermatophyta</taxon>
        <taxon>Magnoliopsida</taxon>
        <taxon>eudicotyledons</taxon>
        <taxon>Gunneridae</taxon>
        <taxon>Pentapetalae</taxon>
        <taxon>asterids</taxon>
        <taxon>campanulids</taxon>
        <taxon>Asterales</taxon>
        <taxon>Asteraceae</taxon>
        <taxon>Asteroideae</taxon>
        <taxon>Heliantheae alliance</taxon>
        <taxon>Eupatorieae</taxon>
        <taxon>Mikania</taxon>
    </lineage>
</organism>
<feature type="transmembrane region" description="Helical" evidence="1">
    <location>
        <begin position="664"/>
        <end position="681"/>
    </location>
</feature>